<dbReference type="eggNOG" id="COG1392">
    <property type="taxonomic scope" value="Bacteria"/>
</dbReference>
<reference evidence="2 3" key="1">
    <citation type="journal article" date="2013" name="Genome Announc.">
        <title>Draft genome sequences for three mercury-methylating, sulfate-reducing bacteria.</title>
        <authorList>
            <person name="Brown S.D."/>
            <person name="Hurt R.A.Jr."/>
            <person name="Gilmour C.C."/>
            <person name="Elias D.A."/>
        </authorList>
    </citation>
    <scope>NUCLEOTIDE SEQUENCE [LARGE SCALE GENOMIC DNA]</scope>
    <source>
        <strain evidence="2 3">DSM 16529</strain>
    </source>
</reference>
<comment type="similarity">
    <text evidence="1">Belongs to the UPF0111 family.</text>
</comment>
<name>S7T7A1_9BACT</name>
<dbReference type="InterPro" id="IPR038078">
    <property type="entry name" value="PhoU-like_sf"/>
</dbReference>
<sequence>MRMRIPFFGLVAERSPMAGLLDHYGQIEAAMSLIQESLLCYIGGGRACKDFQSLKAEVDQLEEAADKIKRRIRNHLPRGLFMAVDKTLFLNYTRAQDNILDEAQDALDWLSMRTVSVPEEFRAQTLDLVDEAVKTVETLKPALESTVRLVHSDIYDRKATKETYQAVRDQHKKVRLAKAALSRAVYESDLEFKAIYQLLHFFDGMHSMSHNAENCADILRAMIAR</sequence>
<dbReference type="STRING" id="1121439.dsat_0712"/>
<dbReference type="RefSeq" id="WP_020887409.1">
    <property type="nucleotide sequence ID" value="NZ_ATHI01000027.1"/>
</dbReference>
<keyword evidence="3" id="KW-1185">Reference proteome</keyword>
<dbReference type="PATRIC" id="fig|1121439.3.peg.2072"/>
<evidence type="ECO:0000313" key="2">
    <source>
        <dbReference type="EMBL" id="EPR32360.1"/>
    </source>
</evidence>
<accession>S7T7A1</accession>
<protein>
    <submittedName>
        <fullName evidence="2">Putative phosphate transport regulator</fullName>
    </submittedName>
</protein>
<dbReference type="PANTHER" id="PTHR36536">
    <property type="entry name" value="UPF0111 PROTEIN HI_1603"/>
    <property type="match status" value="1"/>
</dbReference>
<dbReference type="InterPro" id="IPR018445">
    <property type="entry name" value="Put_Phosphate_transp_reg"/>
</dbReference>
<dbReference type="Proteomes" id="UP000014975">
    <property type="component" value="Unassembled WGS sequence"/>
</dbReference>
<dbReference type="OrthoDB" id="9767431at2"/>
<dbReference type="Pfam" id="PF01865">
    <property type="entry name" value="PhoU_div"/>
    <property type="match status" value="1"/>
</dbReference>
<evidence type="ECO:0000313" key="3">
    <source>
        <dbReference type="Proteomes" id="UP000014975"/>
    </source>
</evidence>
<dbReference type="PANTHER" id="PTHR36536:SF3">
    <property type="entry name" value="UPF0111 PROTEIN HI_1603"/>
    <property type="match status" value="1"/>
</dbReference>
<organism evidence="2 3">
    <name type="scientific">Alkalidesulfovibrio alkalitolerans DSM 16529</name>
    <dbReference type="NCBI Taxonomy" id="1121439"/>
    <lineage>
        <taxon>Bacteria</taxon>
        <taxon>Pseudomonadati</taxon>
        <taxon>Thermodesulfobacteriota</taxon>
        <taxon>Desulfovibrionia</taxon>
        <taxon>Desulfovibrionales</taxon>
        <taxon>Desulfovibrionaceae</taxon>
        <taxon>Alkalidesulfovibrio</taxon>
    </lineage>
</organism>
<gene>
    <name evidence="2" type="ORF">dsat_0712</name>
</gene>
<evidence type="ECO:0000256" key="1">
    <source>
        <dbReference type="ARBA" id="ARBA00008591"/>
    </source>
</evidence>
<dbReference type="Gene3D" id="1.20.58.220">
    <property type="entry name" value="Phosphate transport system protein phou homolog 2, domain 2"/>
    <property type="match status" value="1"/>
</dbReference>
<dbReference type="EMBL" id="ATHI01000027">
    <property type="protein sequence ID" value="EPR32360.1"/>
    <property type="molecule type" value="Genomic_DNA"/>
</dbReference>
<comment type="caution">
    <text evidence="2">The sequence shown here is derived from an EMBL/GenBank/DDBJ whole genome shotgun (WGS) entry which is preliminary data.</text>
</comment>
<proteinExistence type="inferred from homology"/>
<dbReference type="AlphaFoldDB" id="S7T7A1"/>
<dbReference type="InterPro" id="IPR002727">
    <property type="entry name" value="DUF47"/>
</dbReference>